<dbReference type="InterPro" id="IPR050823">
    <property type="entry name" value="Plant_Ser_Thr_Prot_Kinase"/>
</dbReference>
<dbReference type="Pfam" id="PF07714">
    <property type="entry name" value="PK_Tyr_Ser-Thr"/>
    <property type="match status" value="1"/>
</dbReference>
<evidence type="ECO:0000313" key="4">
    <source>
        <dbReference type="EMBL" id="KAK9286345.1"/>
    </source>
</evidence>
<accession>A0AAP0X5Z7</accession>
<organism evidence="4 5">
    <name type="scientific">Liquidambar formosana</name>
    <name type="common">Formosan gum</name>
    <dbReference type="NCBI Taxonomy" id="63359"/>
    <lineage>
        <taxon>Eukaryota</taxon>
        <taxon>Viridiplantae</taxon>
        <taxon>Streptophyta</taxon>
        <taxon>Embryophyta</taxon>
        <taxon>Tracheophyta</taxon>
        <taxon>Spermatophyta</taxon>
        <taxon>Magnoliopsida</taxon>
        <taxon>eudicotyledons</taxon>
        <taxon>Gunneridae</taxon>
        <taxon>Pentapetalae</taxon>
        <taxon>Saxifragales</taxon>
        <taxon>Altingiaceae</taxon>
        <taxon>Liquidambar</taxon>
    </lineage>
</organism>
<evidence type="ECO:0000256" key="2">
    <source>
        <dbReference type="ARBA" id="ARBA00022475"/>
    </source>
</evidence>
<keyword evidence="2" id="KW-1003">Cell membrane</keyword>
<comment type="subcellular location">
    <subcellularLocation>
        <location evidence="1">Cell membrane</location>
    </subcellularLocation>
</comment>
<dbReference type="PANTHER" id="PTHR45621">
    <property type="entry name" value="OS01G0588500 PROTEIN-RELATED"/>
    <property type="match status" value="1"/>
</dbReference>
<name>A0AAP0X5Z7_LIQFO</name>
<dbReference type="SUPFAM" id="SSF56112">
    <property type="entry name" value="Protein kinase-like (PK-like)"/>
    <property type="match status" value="1"/>
</dbReference>
<sequence length="368" mass="42124">MRWKFCLTHCARRKGKDRHKGREVNTKGMESVGRHDLVSFTPEQLKLFTKDFSEENLLGKTQFGKLYRGKILLGLDQMESQEVIVKIWEDNSGWECPALYDLDLNEKRSKLRDEVYFLRHPSVKFHPNLVKLIGYCNEGDLFGVVYDLNPLDTLEDLLIKDSFTWLQRIKVALGFARLLDFLQDCRSPYIVRNIDAAHILIDQDFNPMLCDFAMLSGGIMGDIANNPCEGIWGSIGYTDYHLCAIGKWSVKCDVYSYGVLLLSLIAQRVIDKKHPETSVDIWAQNEYKTPILYLGGNAGFSLVHKSLEKESNYDALDGSIITKLAMRCLEFSPLQRPTMKEIIRCLQDLCDRQSHSEAVGIKPMPDEV</sequence>
<gene>
    <name evidence="4" type="ORF">L1049_014738</name>
</gene>
<evidence type="ECO:0000313" key="5">
    <source>
        <dbReference type="Proteomes" id="UP001415857"/>
    </source>
</evidence>
<feature type="domain" description="Protein kinase" evidence="3">
    <location>
        <begin position="52"/>
        <end position="349"/>
    </location>
</feature>
<dbReference type="AlphaFoldDB" id="A0AAP0X5Z7"/>
<dbReference type="GO" id="GO:0005524">
    <property type="term" value="F:ATP binding"/>
    <property type="evidence" value="ECO:0007669"/>
    <property type="project" value="InterPro"/>
</dbReference>
<evidence type="ECO:0000259" key="3">
    <source>
        <dbReference type="PROSITE" id="PS50011"/>
    </source>
</evidence>
<keyword evidence="2" id="KW-0472">Membrane</keyword>
<keyword evidence="5" id="KW-1185">Reference proteome</keyword>
<reference evidence="4 5" key="1">
    <citation type="journal article" date="2024" name="Plant J.">
        <title>Genome sequences and population genomics reveal climatic adaptation and genomic divergence between two closely related sweetgum species.</title>
        <authorList>
            <person name="Xu W.Q."/>
            <person name="Ren C.Q."/>
            <person name="Zhang X.Y."/>
            <person name="Comes H.P."/>
            <person name="Liu X.H."/>
            <person name="Li Y.G."/>
            <person name="Kettle C.J."/>
            <person name="Jalonen R."/>
            <person name="Gaisberger H."/>
            <person name="Ma Y.Z."/>
            <person name="Qiu Y.X."/>
        </authorList>
    </citation>
    <scope>NUCLEOTIDE SEQUENCE [LARGE SCALE GENOMIC DNA]</scope>
    <source>
        <strain evidence="4">Hangzhou</strain>
    </source>
</reference>
<dbReference type="Gene3D" id="3.30.200.20">
    <property type="entry name" value="Phosphorylase Kinase, domain 1"/>
    <property type="match status" value="1"/>
</dbReference>
<dbReference type="InterPro" id="IPR011009">
    <property type="entry name" value="Kinase-like_dom_sf"/>
</dbReference>
<dbReference type="GO" id="GO:0004672">
    <property type="term" value="F:protein kinase activity"/>
    <property type="evidence" value="ECO:0007669"/>
    <property type="project" value="InterPro"/>
</dbReference>
<dbReference type="InterPro" id="IPR000719">
    <property type="entry name" value="Prot_kinase_dom"/>
</dbReference>
<proteinExistence type="predicted"/>
<dbReference type="PROSITE" id="PS50011">
    <property type="entry name" value="PROTEIN_KINASE_DOM"/>
    <property type="match status" value="1"/>
</dbReference>
<dbReference type="Gene3D" id="1.10.510.10">
    <property type="entry name" value="Transferase(Phosphotransferase) domain 1"/>
    <property type="match status" value="1"/>
</dbReference>
<comment type="caution">
    <text evidence="4">The sequence shown here is derived from an EMBL/GenBank/DDBJ whole genome shotgun (WGS) entry which is preliminary data.</text>
</comment>
<dbReference type="EMBL" id="JBBPBK010000004">
    <property type="protein sequence ID" value="KAK9286345.1"/>
    <property type="molecule type" value="Genomic_DNA"/>
</dbReference>
<protein>
    <recommendedName>
        <fullName evidence="3">Protein kinase domain-containing protein</fullName>
    </recommendedName>
</protein>
<dbReference type="Proteomes" id="UP001415857">
    <property type="component" value="Unassembled WGS sequence"/>
</dbReference>
<dbReference type="GO" id="GO:0005886">
    <property type="term" value="C:plasma membrane"/>
    <property type="evidence" value="ECO:0007669"/>
    <property type="project" value="UniProtKB-SubCell"/>
</dbReference>
<dbReference type="InterPro" id="IPR001245">
    <property type="entry name" value="Ser-Thr/Tyr_kinase_cat_dom"/>
</dbReference>
<evidence type="ECO:0000256" key="1">
    <source>
        <dbReference type="ARBA" id="ARBA00004236"/>
    </source>
</evidence>